<dbReference type="EMBL" id="FUXF01000010">
    <property type="protein sequence ID" value="SJZ51377.1"/>
    <property type="molecule type" value="Genomic_DNA"/>
</dbReference>
<protein>
    <submittedName>
        <fullName evidence="2">Uncharacterized protein</fullName>
    </submittedName>
</protein>
<dbReference type="STRING" id="171291.SAMN02745154_00382"/>
<dbReference type="AlphaFoldDB" id="A0A1T4LA45"/>
<accession>A0A1T4LA45</accession>
<keyword evidence="1" id="KW-0812">Transmembrane</keyword>
<evidence type="ECO:0000256" key="1">
    <source>
        <dbReference type="SAM" id="Phobius"/>
    </source>
</evidence>
<dbReference type="Proteomes" id="UP000190389">
    <property type="component" value="Unassembled WGS sequence"/>
</dbReference>
<organism evidence="2 3">
    <name type="scientific">Mycoplasmopsis verecunda</name>
    <dbReference type="NCBI Taxonomy" id="171291"/>
    <lineage>
        <taxon>Bacteria</taxon>
        <taxon>Bacillati</taxon>
        <taxon>Mycoplasmatota</taxon>
        <taxon>Mycoplasmoidales</taxon>
        <taxon>Metamycoplasmataceae</taxon>
        <taxon>Mycoplasmopsis</taxon>
    </lineage>
</organism>
<sequence length="218" mass="25274">MSYEVKLALGISAVIIAVIAFGIYIGMQIWVKKYRAKILKKTQEEAMIQINSMRNDIGELPFPVKDYLKSKANDIDVEGIINTVYINNYKNVLVINNNDLFPVVAIASKVKANTYVYYNETNYDQLQDIQNRFPEHVPNLIKTYDDSVDLDCLVIMHSQEDINDIFDRFNKLMDKGMILVAFSNPRSEIKRLLSYLKMTDIRYEVSFLSSKYLFVVKK</sequence>
<gene>
    <name evidence="2" type="ORF">SAMN02745154_00382</name>
</gene>
<reference evidence="3" key="1">
    <citation type="submission" date="2017-02" db="EMBL/GenBank/DDBJ databases">
        <authorList>
            <person name="Varghese N."/>
            <person name="Submissions S."/>
        </authorList>
    </citation>
    <scope>NUCLEOTIDE SEQUENCE [LARGE SCALE GENOMIC DNA]</scope>
    <source>
        <strain evidence="3">ATCC 27862</strain>
    </source>
</reference>
<name>A0A1T4LA45_9BACT</name>
<evidence type="ECO:0000313" key="3">
    <source>
        <dbReference type="Proteomes" id="UP000190389"/>
    </source>
</evidence>
<dbReference type="OrthoDB" id="398649at2"/>
<keyword evidence="1" id="KW-0472">Membrane</keyword>
<proteinExistence type="predicted"/>
<dbReference type="RefSeq" id="WP_078747109.1">
    <property type="nucleotide sequence ID" value="NZ_CP137850.1"/>
</dbReference>
<dbReference type="NCBIfam" id="NF045844">
    <property type="entry name" value="BC85_0335_fam"/>
    <property type="match status" value="1"/>
</dbReference>
<keyword evidence="3" id="KW-1185">Reference proteome</keyword>
<evidence type="ECO:0000313" key="2">
    <source>
        <dbReference type="EMBL" id="SJZ51377.1"/>
    </source>
</evidence>
<keyword evidence="1" id="KW-1133">Transmembrane helix</keyword>
<feature type="transmembrane region" description="Helical" evidence="1">
    <location>
        <begin position="6"/>
        <end position="31"/>
    </location>
</feature>